<sequence length="130" mass="14755">MLKRFALFFTLSLSISCSNESVIDYYKKNLSLEVKGKVIKVDFYKGGSSTLKVRNSDGNLIDVSGGSNFQHYIRPGDDFTKIGNSNKCIVERNDSIIYLDCSNIEKIYRDSLGEIAEWPKSIKGKWKIKN</sequence>
<dbReference type="EMBL" id="JBBYHR010000012">
    <property type="protein sequence ID" value="MEL1246186.1"/>
    <property type="molecule type" value="Genomic_DNA"/>
</dbReference>
<dbReference type="Proteomes" id="UP001464555">
    <property type="component" value="Unassembled WGS sequence"/>
</dbReference>
<protein>
    <recommendedName>
        <fullName evidence="3">Lipoprotein</fullName>
    </recommendedName>
</protein>
<reference evidence="1 2" key="1">
    <citation type="submission" date="2024-04" db="EMBL/GenBank/DDBJ databases">
        <title>Flavobacterium sp. DGU11 16S ribosomal RNA gene Genome sequencing and assembly.</title>
        <authorList>
            <person name="Park S."/>
        </authorList>
    </citation>
    <scope>NUCLEOTIDE SEQUENCE [LARGE SCALE GENOMIC DNA]</scope>
    <source>
        <strain evidence="1 2">DGU11</strain>
    </source>
</reference>
<evidence type="ECO:0008006" key="3">
    <source>
        <dbReference type="Google" id="ProtNLM"/>
    </source>
</evidence>
<gene>
    <name evidence="1" type="ORF">AAEO56_18070</name>
</gene>
<evidence type="ECO:0000313" key="2">
    <source>
        <dbReference type="Proteomes" id="UP001464555"/>
    </source>
</evidence>
<proteinExistence type="predicted"/>
<evidence type="ECO:0000313" key="1">
    <source>
        <dbReference type="EMBL" id="MEL1246186.1"/>
    </source>
</evidence>
<accession>A0ABU9I183</accession>
<name>A0ABU9I183_9FLAO</name>
<dbReference type="PROSITE" id="PS51257">
    <property type="entry name" value="PROKAR_LIPOPROTEIN"/>
    <property type="match status" value="1"/>
</dbReference>
<comment type="caution">
    <text evidence="1">The sequence shown here is derived from an EMBL/GenBank/DDBJ whole genome shotgun (WGS) entry which is preliminary data.</text>
</comment>
<organism evidence="1 2">
    <name type="scientific">Flavobacterium arundinis</name>
    <dbReference type="NCBI Taxonomy" id="3139143"/>
    <lineage>
        <taxon>Bacteria</taxon>
        <taxon>Pseudomonadati</taxon>
        <taxon>Bacteroidota</taxon>
        <taxon>Flavobacteriia</taxon>
        <taxon>Flavobacteriales</taxon>
        <taxon>Flavobacteriaceae</taxon>
        <taxon>Flavobacterium</taxon>
    </lineage>
</organism>
<dbReference type="RefSeq" id="WP_341698480.1">
    <property type="nucleotide sequence ID" value="NZ_JBBYHR010000012.1"/>
</dbReference>
<keyword evidence="2" id="KW-1185">Reference proteome</keyword>